<dbReference type="AlphaFoldDB" id="A0AAP0M3X0"/>
<dbReference type="Proteomes" id="UP001428341">
    <property type="component" value="Unassembled WGS sequence"/>
</dbReference>
<reference evidence="1 2" key="1">
    <citation type="submission" date="2024-05" db="EMBL/GenBank/DDBJ databases">
        <title>Haplotype-resolved chromosome-level genome assembly of Huyou (Citrus changshanensis).</title>
        <authorList>
            <person name="Miao C."/>
            <person name="Chen W."/>
            <person name="Wu Y."/>
            <person name="Wang L."/>
            <person name="Zhao S."/>
            <person name="Grierson D."/>
            <person name="Xu C."/>
            <person name="Chen K."/>
        </authorList>
    </citation>
    <scope>NUCLEOTIDE SEQUENCE [LARGE SCALE GENOMIC DNA]</scope>
    <source>
        <strain evidence="1">01-14</strain>
        <tissue evidence="1">Leaf</tissue>
    </source>
</reference>
<evidence type="ECO:0000313" key="2">
    <source>
        <dbReference type="Proteomes" id="UP001428341"/>
    </source>
</evidence>
<protein>
    <submittedName>
        <fullName evidence="1">Uncharacterized protein</fullName>
    </submittedName>
</protein>
<comment type="caution">
    <text evidence="1">The sequence shown here is derived from an EMBL/GenBank/DDBJ whole genome shotgun (WGS) entry which is preliminary data.</text>
</comment>
<keyword evidence="2" id="KW-1185">Reference proteome</keyword>
<name>A0AAP0M3X0_9ROSI</name>
<dbReference type="EMBL" id="JBCGBO010000006">
    <property type="protein sequence ID" value="KAK9193715.1"/>
    <property type="molecule type" value="Genomic_DNA"/>
</dbReference>
<sequence length="160" mass="17911">MVMYPSSIKNRLGAEVAKEISVGLKEDTSQGKISSSNSMLRLLFVLIARKEGERQSCDILGKYLTETIILKRFYCNELCSCALVLLSMPIVKVQLLNRLFSSLFENNSKLSRDKQRTAKVQILYLQMGIISSFSYCGSGHFVVPIKAGFVARFGRRNTGT</sequence>
<accession>A0AAP0M3X0</accession>
<organism evidence="1 2">
    <name type="scientific">Citrus x changshan-huyou</name>
    <dbReference type="NCBI Taxonomy" id="2935761"/>
    <lineage>
        <taxon>Eukaryota</taxon>
        <taxon>Viridiplantae</taxon>
        <taxon>Streptophyta</taxon>
        <taxon>Embryophyta</taxon>
        <taxon>Tracheophyta</taxon>
        <taxon>Spermatophyta</taxon>
        <taxon>Magnoliopsida</taxon>
        <taxon>eudicotyledons</taxon>
        <taxon>Gunneridae</taxon>
        <taxon>Pentapetalae</taxon>
        <taxon>rosids</taxon>
        <taxon>malvids</taxon>
        <taxon>Sapindales</taxon>
        <taxon>Rutaceae</taxon>
        <taxon>Aurantioideae</taxon>
        <taxon>Citrus</taxon>
    </lineage>
</organism>
<gene>
    <name evidence="1" type="ORF">WN944_004412</name>
</gene>
<proteinExistence type="predicted"/>
<evidence type="ECO:0000313" key="1">
    <source>
        <dbReference type="EMBL" id="KAK9193715.1"/>
    </source>
</evidence>